<dbReference type="AlphaFoldDB" id="H1YAN4"/>
<dbReference type="HOGENOM" id="CLU_2700724_0_0_10"/>
<name>H1YAN4_9SPHI</name>
<gene>
    <name evidence="1" type="ORF">Mucpa_5076</name>
</gene>
<reference evidence="1" key="1">
    <citation type="submission" date="2011-09" db="EMBL/GenBank/DDBJ databases">
        <title>The permanent draft genome of Mucilaginibacter paludis DSM 18603.</title>
        <authorList>
            <consortium name="US DOE Joint Genome Institute (JGI-PGF)"/>
            <person name="Lucas S."/>
            <person name="Han J."/>
            <person name="Lapidus A."/>
            <person name="Bruce D."/>
            <person name="Goodwin L."/>
            <person name="Pitluck S."/>
            <person name="Peters L."/>
            <person name="Kyrpides N."/>
            <person name="Mavromatis K."/>
            <person name="Ivanova N."/>
            <person name="Mikhailova N."/>
            <person name="Held B."/>
            <person name="Detter J.C."/>
            <person name="Tapia R."/>
            <person name="Han C."/>
            <person name="Land M."/>
            <person name="Hauser L."/>
            <person name="Markowitz V."/>
            <person name="Cheng J.-F."/>
            <person name="Hugenholtz P."/>
            <person name="Woyke T."/>
            <person name="Wu D."/>
            <person name="Tindall B."/>
            <person name="Brambilla E."/>
            <person name="Klenk H.-P."/>
            <person name="Eisen J.A."/>
        </authorList>
    </citation>
    <scope>NUCLEOTIDE SEQUENCE [LARGE SCALE GENOMIC DNA]</scope>
    <source>
        <strain evidence="1">DSM 18603</strain>
    </source>
</reference>
<dbReference type="EMBL" id="CM001403">
    <property type="protein sequence ID" value="EHQ29154.1"/>
    <property type="molecule type" value="Genomic_DNA"/>
</dbReference>
<evidence type="ECO:0000313" key="2">
    <source>
        <dbReference type="Proteomes" id="UP000002774"/>
    </source>
</evidence>
<dbReference type="Proteomes" id="UP000002774">
    <property type="component" value="Chromosome"/>
</dbReference>
<protein>
    <submittedName>
        <fullName evidence="1">Uncharacterized protein</fullName>
    </submittedName>
</protein>
<sequence length="73" mass="8161">MLSRGGGPDGAQWQGGCLAARRTFRNLLIARINTPLRPSREGNRTRASAFKEHCLQEQTNALTIKYLITKFTT</sequence>
<accession>H1YAN4</accession>
<organism evidence="1 2">
    <name type="scientific">Mucilaginibacter paludis DSM 18603</name>
    <dbReference type="NCBI Taxonomy" id="714943"/>
    <lineage>
        <taxon>Bacteria</taxon>
        <taxon>Pseudomonadati</taxon>
        <taxon>Bacteroidota</taxon>
        <taxon>Sphingobacteriia</taxon>
        <taxon>Sphingobacteriales</taxon>
        <taxon>Sphingobacteriaceae</taxon>
        <taxon>Mucilaginibacter</taxon>
    </lineage>
</organism>
<evidence type="ECO:0000313" key="1">
    <source>
        <dbReference type="EMBL" id="EHQ29154.1"/>
    </source>
</evidence>
<proteinExistence type="predicted"/>
<keyword evidence="2" id="KW-1185">Reference proteome</keyword>